<dbReference type="Proteomes" id="UP001058271">
    <property type="component" value="Chromosome"/>
</dbReference>
<name>A0ABY5ZFQ3_9ACTN</name>
<gene>
    <name evidence="1" type="ORF">Drose_15520</name>
</gene>
<organism evidence="1 2">
    <name type="scientific">Dactylosporangium roseum</name>
    <dbReference type="NCBI Taxonomy" id="47989"/>
    <lineage>
        <taxon>Bacteria</taxon>
        <taxon>Bacillati</taxon>
        <taxon>Actinomycetota</taxon>
        <taxon>Actinomycetes</taxon>
        <taxon>Micromonosporales</taxon>
        <taxon>Micromonosporaceae</taxon>
        <taxon>Dactylosporangium</taxon>
    </lineage>
</organism>
<protein>
    <submittedName>
        <fullName evidence="1">Uncharacterized protein</fullName>
    </submittedName>
</protein>
<dbReference type="RefSeq" id="WP_260728924.1">
    <property type="nucleotide sequence ID" value="NZ_BAAABS010000016.1"/>
</dbReference>
<keyword evidence="2" id="KW-1185">Reference proteome</keyword>
<reference evidence="1" key="1">
    <citation type="submission" date="2021-04" db="EMBL/GenBank/DDBJ databases">
        <title>Biosynthetic gene clusters of Dactylosporangioum roseum.</title>
        <authorList>
            <person name="Hartkoorn R.C."/>
            <person name="Beaudoing E."/>
            <person name="Hot D."/>
            <person name="Moureu S."/>
        </authorList>
    </citation>
    <scope>NUCLEOTIDE SEQUENCE</scope>
    <source>
        <strain evidence="1">NRRL B-16295</strain>
    </source>
</reference>
<accession>A0ABY5ZFQ3</accession>
<dbReference type="EMBL" id="CP073721">
    <property type="protein sequence ID" value="UWZ39513.1"/>
    <property type="molecule type" value="Genomic_DNA"/>
</dbReference>
<evidence type="ECO:0000313" key="1">
    <source>
        <dbReference type="EMBL" id="UWZ39513.1"/>
    </source>
</evidence>
<proteinExistence type="predicted"/>
<sequence length="253" mass="26413">MVLVSAAADDWLEQCRVAICAPTTAAVVLSRAGLAEPAQVRALHVYARKHSVAVVVSSPFATRALARAADDIRRDGSAAAAVDMLLTSDDDPGGRSADRLRVALLHELAVTRSLAGRPSGATVCHRSAGSYLVSGSVGRTPVLLSGVLTDTAGLRLEIDVVGSRRRWKVCRDSAAPADPTTITMLDDAGRHVTPGHYEGGERAGWLRVHDMLTSGRHDAQDLVALAGDLEIVADTLGLADEHPAPEAPLSGPS</sequence>
<evidence type="ECO:0000313" key="2">
    <source>
        <dbReference type="Proteomes" id="UP001058271"/>
    </source>
</evidence>